<dbReference type="AlphaFoldDB" id="A0A418SKP4"/>
<dbReference type="EMBL" id="CP060436">
    <property type="protein sequence ID" value="QPM91014.1"/>
    <property type="molecule type" value="Genomic_DNA"/>
</dbReference>
<feature type="domain" description="DUF3859" evidence="1">
    <location>
        <begin position="75"/>
        <end position="172"/>
    </location>
</feature>
<proteinExistence type="predicted"/>
<gene>
    <name evidence="2" type="ORF">PSAL_022570</name>
</gene>
<organism evidence="2 3">
    <name type="scientific">Pseudooceanicola algae</name>
    <dbReference type="NCBI Taxonomy" id="1537215"/>
    <lineage>
        <taxon>Bacteria</taxon>
        <taxon>Pseudomonadati</taxon>
        <taxon>Pseudomonadota</taxon>
        <taxon>Alphaproteobacteria</taxon>
        <taxon>Rhodobacterales</taxon>
        <taxon>Paracoccaceae</taxon>
        <taxon>Pseudooceanicola</taxon>
    </lineage>
</organism>
<sequence length="192" mass="21024">MNLFGTTQKIAMTCAFCASVPAMPMAELRASAVPSRDFVSAPIELEEAGVYCPVDHVGRAAAPDTESGYILLMEGDQRVALHSRVVPASLGISFGVRIRHAPGAPMGNYRMVVTHPPYGPRNISVESWDPNISTGWGVRSFQFEYDRELQVGPWSMELYQGDDLLMRQSFQVVPPQEAPEAIEICFGGTFIS</sequence>
<evidence type="ECO:0000313" key="2">
    <source>
        <dbReference type="EMBL" id="QPM91014.1"/>
    </source>
</evidence>
<dbReference type="RefSeq" id="WP_119837638.1">
    <property type="nucleotide sequence ID" value="NZ_CP060436.1"/>
</dbReference>
<keyword evidence="3" id="KW-1185">Reference proteome</keyword>
<reference evidence="2 3" key="1">
    <citation type="submission" date="2020-08" db="EMBL/GenBank/DDBJ databases">
        <title>Genome sequence of Rhodobacteraceae bacterium Lw-13e.</title>
        <authorList>
            <person name="Poehlein A."/>
            <person name="Wolter L."/>
            <person name="Daniel R."/>
            <person name="Brinkhoff T."/>
        </authorList>
    </citation>
    <scope>NUCLEOTIDE SEQUENCE [LARGE SCALE GENOMIC DNA]</scope>
    <source>
        <strain evidence="2 3">Lw-13e</strain>
    </source>
</reference>
<name>A0A418SKP4_9RHOB</name>
<dbReference type="InterPro" id="IPR024331">
    <property type="entry name" value="DUF3859"/>
</dbReference>
<evidence type="ECO:0000313" key="3">
    <source>
        <dbReference type="Proteomes" id="UP000283786"/>
    </source>
</evidence>
<dbReference type="Gene3D" id="2.60.40.2390">
    <property type="match status" value="1"/>
</dbReference>
<accession>A0A418SKP4</accession>
<dbReference type="KEGG" id="palw:PSAL_022570"/>
<evidence type="ECO:0000259" key="1">
    <source>
        <dbReference type="Pfam" id="PF12975"/>
    </source>
</evidence>
<dbReference type="Proteomes" id="UP000283786">
    <property type="component" value="Chromosome"/>
</dbReference>
<protein>
    <recommendedName>
        <fullName evidence="1">DUF3859 domain-containing protein</fullName>
    </recommendedName>
</protein>
<dbReference type="Pfam" id="PF12975">
    <property type="entry name" value="DUF3859"/>
    <property type="match status" value="1"/>
</dbReference>